<keyword evidence="1" id="KW-0378">Hydrolase</keyword>
<dbReference type="Gene3D" id="1.50.10.10">
    <property type="match status" value="1"/>
</dbReference>
<dbReference type="GO" id="GO:0016787">
    <property type="term" value="F:hydrolase activity"/>
    <property type="evidence" value="ECO:0007669"/>
    <property type="project" value="UniProtKB-KW"/>
</dbReference>
<proteinExistence type="predicted"/>
<name>A0A172TEJ6_9BACL</name>
<dbReference type="Pfam" id="PF07470">
    <property type="entry name" value="Glyco_hydro_88"/>
    <property type="match status" value="1"/>
</dbReference>
<dbReference type="InterPro" id="IPR012341">
    <property type="entry name" value="6hp_glycosidase-like_sf"/>
</dbReference>
<dbReference type="AlphaFoldDB" id="A0A172TEJ6"/>
<evidence type="ECO:0008006" key="4">
    <source>
        <dbReference type="Google" id="ProtNLM"/>
    </source>
</evidence>
<dbReference type="EMBL" id="CP011388">
    <property type="protein sequence ID" value="ANE45468.1"/>
    <property type="molecule type" value="Genomic_DNA"/>
</dbReference>
<sequence length="348" mass="39007">MNVLTTSTTDLQVLVRKVAERAIFADIVKRWDWGEGVALAGVTRAHALTGDQTLMFAQSWINDQLSLNYPVWNVNRSALSVTLLHLYTITQDERYLNACEENINYLLNEASRVGKGAIEHTVTLNVWPKQVWADTLFMAGIFIGKYGKLTGNTELVDACAEQFVYHLDYLSAADGLFYHGWNEVNRNHMSAVKWARANAWITVTCAEVLTDILTPEHPLYGTIAERYRQQVDALLPLQDAETGFWHTVLDDPAGYLETSASCGFAYGILRGIRAGLLDESYRSVVEPTFYQLVNHQIDDYGTVHGVSAGTDIYESAADYNAVPIHLPHGWGQGLALYLITEWIEDQRS</sequence>
<dbReference type="InterPro" id="IPR052043">
    <property type="entry name" value="PolySaccharide_Degr_Enz"/>
</dbReference>
<accession>A0A172TEJ6</accession>
<dbReference type="PANTHER" id="PTHR33886:SF8">
    <property type="entry name" value="UNSATURATED RHAMNOGALACTURONAN HYDROLASE (EUROFUNG)"/>
    <property type="match status" value="1"/>
</dbReference>
<dbReference type="SUPFAM" id="SSF48208">
    <property type="entry name" value="Six-hairpin glycosidases"/>
    <property type="match status" value="1"/>
</dbReference>
<dbReference type="Proteomes" id="UP000076927">
    <property type="component" value="Chromosome"/>
</dbReference>
<dbReference type="PATRIC" id="fig|1178515.4.peg.599"/>
<dbReference type="KEGG" id="pswu:SY83_03060"/>
<evidence type="ECO:0000313" key="3">
    <source>
        <dbReference type="Proteomes" id="UP000076927"/>
    </source>
</evidence>
<evidence type="ECO:0000256" key="1">
    <source>
        <dbReference type="ARBA" id="ARBA00022801"/>
    </source>
</evidence>
<dbReference type="STRING" id="1178515.SY83_03060"/>
<reference evidence="2 3" key="1">
    <citation type="submission" date="2015-01" db="EMBL/GenBank/DDBJ databases">
        <title>Paenibacillus swuensis/DY6/whole genome sequencing.</title>
        <authorList>
            <person name="Kim M.K."/>
            <person name="Srinivasan S."/>
            <person name="Lee J.-J."/>
        </authorList>
    </citation>
    <scope>NUCLEOTIDE SEQUENCE [LARGE SCALE GENOMIC DNA]</scope>
    <source>
        <strain evidence="2 3">DY6</strain>
    </source>
</reference>
<keyword evidence="3" id="KW-1185">Reference proteome</keyword>
<evidence type="ECO:0000313" key="2">
    <source>
        <dbReference type="EMBL" id="ANE45468.1"/>
    </source>
</evidence>
<dbReference type="InterPro" id="IPR010905">
    <property type="entry name" value="Glyco_hydro_88"/>
</dbReference>
<protein>
    <recommendedName>
        <fullName evidence="4">Glycosyl hydrolase family 88</fullName>
    </recommendedName>
</protein>
<organism evidence="2 3">
    <name type="scientific">Paenibacillus swuensis</name>
    <dbReference type="NCBI Taxonomy" id="1178515"/>
    <lineage>
        <taxon>Bacteria</taxon>
        <taxon>Bacillati</taxon>
        <taxon>Bacillota</taxon>
        <taxon>Bacilli</taxon>
        <taxon>Bacillales</taxon>
        <taxon>Paenibacillaceae</taxon>
        <taxon>Paenibacillus</taxon>
    </lineage>
</organism>
<dbReference type="InterPro" id="IPR008928">
    <property type="entry name" value="6-hairpin_glycosidase_sf"/>
</dbReference>
<dbReference type="RefSeq" id="WP_068604147.1">
    <property type="nucleotide sequence ID" value="NZ_CP011388.1"/>
</dbReference>
<dbReference type="OrthoDB" id="9812931at2"/>
<gene>
    <name evidence="2" type="ORF">SY83_03060</name>
</gene>
<dbReference type="GO" id="GO:0005975">
    <property type="term" value="P:carbohydrate metabolic process"/>
    <property type="evidence" value="ECO:0007669"/>
    <property type="project" value="InterPro"/>
</dbReference>
<dbReference type="PANTHER" id="PTHR33886">
    <property type="entry name" value="UNSATURATED RHAMNOGALACTURONAN HYDROLASE (EUROFUNG)"/>
    <property type="match status" value="1"/>
</dbReference>